<accession>A0A8H5G7E0</accession>
<dbReference type="Gene3D" id="3.40.50.300">
    <property type="entry name" value="P-loop containing nucleotide triphosphate hydrolases"/>
    <property type="match status" value="1"/>
</dbReference>
<dbReference type="Proteomes" id="UP000559027">
    <property type="component" value="Unassembled WGS sequence"/>
</dbReference>
<protein>
    <recommendedName>
        <fullName evidence="2">G domain-containing protein</fullName>
    </recommendedName>
</protein>
<feature type="region of interest" description="Disordered" evidence="1">
    <location>
        <begin position="200"/>
        <end position="230"/>
    </location>
</feature>
<dbReference type="InterPro" id="IPR006073">
    <property type="entry name" value="GTP-bd"/>
</dbReference>
<feature type="compositionally biased region" description="Polar residues" evidence="1">
    <location>
        <begin position="11"/>
        <end position="21"/>
    </location>
</feature>
<evidence type="ECO:0000313" key="4">
    <source>
        <dbReference type="Proteomes" id="UP000559027"/>
    </source>
</evidence>
<feature type="region of interest" description="Disordered" evidence="1">
    <location>
        <begin position="1"/>
        <end position="174"/>
    </location>
</feature>
<feature type="compositionally biased region" description="Polar residues" evidence="1">
    <location>
        <begin position="95"/>
        <end position="104"/>
    </location>
</feature>
<feature type="compositionally biased region" description="Polar residues" evidence="1">
    <location>
        <begin position="112"/>
        <end position="130"/>
    </location>
</feature>
<dbReference type="AlphaFoldDB" id="A0A8H5G7E0"/>
<keyword evidence="4" id="KW-1185">Reference proteome</keyword>
<comment type="caution">
    <text evidence="3">The sequence shown here is derived from an EMBL/GenBank/DDBJ whole genome shotgun (WGS) entry which is preliminary data.</text>
</comment>
<evidence type="ECO:0000256" key="1">
    <source>
        <dbReference type="SAM" id="MobiDB-lite"/>
    </source>
</evidence>
<gene>
    <name evidence="3" type="ORF">D9756_003447</name>
</gene>
<sequence length="539" mass="60051">MLFTLPRVDSTLPNPMASQSRARPPVPPPSLQSGSTSHAPIDRVTPHDNPPPDPRPQTSRTSGRHAERHVVQHDESSNSHRDPVPQHNQRRAEKSSTYPQSSASFPKGPTEPGQNTPRKLGSISQTSIAGGSSVGHIATEPPLYEESSLRNSPTRQEGSFELTDSTPSDSHPRATAMQDHTFLKFVNSLLTFGSGSKQARDTVVSQQHRASSETLSNFKPDASSSHQEDPSLVRLEQLKESDTLIALMGPTGAGKSSFISKATGRDIGVGHDLQSFTDDVRALRVRVPGTNEDVILVDTPGFDDTHKSDYEILRLIAKWLEQTGLRNIHLRGVLYLHRITDNRMAGTPLRNLDLFEKICGSKWFSRVVLVTTMWDDLPNEKIGEPREAELKSSFWRGMIDRGSRTIRHNNDSDSAWRILKLLLEMSEGSELPEIKPAQMKLRPQLQKETADKGKALPKTDAGYELYSQIDEMERKRRGFIETLDKQLVRPDTDSEVKRILQDQRAQLQQESAAAAGDLGALKLAAPQRFLRSIKAKKWF</sequence>
<reference evidence="3 4" key="1">
    <citation type="journal article" date="2020" name="ISME J.">
        <title>Uncovering the hidden diversity of litter-decomposition mechanisms in mushroom-forming fungi.</title>
        <authorList>
            <person name="Floudas D."/>
            <person name="Bentzer J."/>
            <person name="Ahren D."/>
            <person name="Johansson T."/>
            <person name="Persson P."/>
            <person name="Tunlid A."/>
        </authorList>
    </citation>
    <scope>NUCLEOTIDE SEQUENCE [LARGE SCALE GENOMIC DNA]</scope>
    <source>
        <strain evidence="3 4">CBS 146.42</strain>
    </source>
</reference>
<dbReference type="InterPro" id="IPR027417">
    <property type="entry name" value="P-loop_NTPase"/>
</dbReference>
<dbReference type="GO" id="GO:0005525">
    <property type="term" value="F:GTP binding"/>
    <property type="evidence" value="ECO:0007669"/>
    <property type="project" value="InterPro"/>
</dbReference>
<feature type="compositionally biased region" description="Polar residues" evidence="1">
    <location>
        <begin position="200"/>
        <end position="225"/>
    </location>
</feature>
<dbReference type="Pfam" id="PF01926">
    <property type="entry name" value="MMR_HSR1"/>
    <property type="match status" value="1"/>
</dbReference>
<dbReference type="OrthoDB" id="8954335at2759"/>
<name>A0A8H5G7E0_9AGAR</name>
<feature type="compositionally biased region" description="Polar residues" evidence="1">
    <location>
        <begin position="149"/>
        <end position="169"/>
    </location>
</feature>
<proteinExistence type="predicted"/>
<feature type="compositionally biased region" description="Basic and acidic residues" evidence="1">
    <location>
        <begin position="64"/>
        <end position="94"/>
    </location>
</feature>
<evidence type="ECO:0000313" key="3">
    <source>
        <dbReference type="EMBL" id="KAF5359640.1"/>
    </source>
</evidence>
<dbReference type="EMBL" id="JAACJO010000004">
    <property type="protein sequence ID" value="KAF5359640.1"/>
    <property type="molecule type" value="Genomic_DNA"/>
</dbReference>
<feature type="domain" description="G" evidence="2">
    <location>
        <begin position="245"/>
        <end position="308"/>
    </location>
</feature>
<dbReference type="SUPFAM" id="SSF52540">
    <property type="entry name" value="P-loop containing nucleoside triphosphate hydrolases"/>
    <property type="match status" value="1"/>
</dbReference>
<organism evidence="3 4">
    <name type="scientific">Leucocoprinus leucothites</name>
    <dbReference type="NCBI Taxonomy" id="201217"/>
    <lineage>
        <taxon>Eukaryota</taxon>
        <taxon>Fungi</taxon>
        <taxon>Dikarya</taxon>
        <taxon>Basidiomycota</taxon>
        <taxon>Agaricomycotina</taxon>
        <taxon>Agaricomycetes</taxon>
        <taxon>Agaricomycetidae</taxon>
        <taxon>Agaricales</taxon>
        <taxon>Agaricineae</taxon>
        <taxon>Agaricaceae</taxon>
        <taxon>Leucocoprinus</taxon>
    </lineage>
</organism>
<dbReference type="CDD" id="cd00882">
    <property type="entry name" value="Ras_like_GTPase"/>
    <property type="match status" value="1"/>
</dbReference>
<evidence type="ECO:0000259" key="2">
    <source>
        <dbReference type="Pfam" id="PF01926"/>
    </source>
</evidence>